<keyword evidence="8" id="KW-1185">Reference proteome</keyword>
<accession>A0ABM1ACQ4</accession>
<evidence type="ECO:0000256" key="3">
    <source>
        <dbReference type="ARBA" id="ARBA00011583"/>
    </source>
</evidence>
<dbReference type="PANTHER" id="PTHR11604:SF0">
    <property type="entry name" value="PROFILIN"/>
    <property type="match status" value="1"/>
</dbReference>
<comment type="subcellular location">
    <subcellularLocation>
        <location evidence="1">Cytoplasm</location>
        <location evidence="1">Cytoskeleton</location>
    </subcellularLocation>
</comment>
<protein>
    <recommendedName>
        <fullName evidence="7">Profilin</fullName>
    </recommendedName>
</protein>
<dbReference type="RefSeq" id="XP_012945186.1">
    <property type="nucleotide sequence ID" value="XM_013089732.2"/>
</dbReference>
<evidence type="ECO:0000256" key="4">
    <source>
        <dbReference type="ARBA" id="ARBA00022490"/>
    </source>
</evidence>
<organism evidence="8 9">
    <name type="scientific">Aplysia californica</name>
    <name type="common">California sea hare</name>
    <dbReference type="NCBI Taxonomy" id="6500"/>
    <lineage>
        <taxon>Eukaryota</taxon>
        <taxon>Metazoa</taxon>
        <taxon>Spiralia</taxon>
        <taxon>Lophotrochozoa</taxon>
        <taxon>Mollusca</taxon>
        <taxon>Gastropoda</taxon>
        <taxon>Heterobranchia</taxon>
        <taxon>Euthyneura</taxon>
        <taxon>Tectipleura</taxon>
        <taxon>Aplysiida</taxon>
        <taxon>Aplysioidea</taxon>
        <taxon>Aplysiidae</taxon>
        <taxon>Aplysia</taxon>
    </lineage>
</organism>
<evidence type="ECO:0000313" key="9">
    <source>
        <dbReference type="RefSeq" id="XP_012945186.1"/>
    </source>
</evidence>
<dbReference type="InterPro" id="IPR048278">
    <property type="entry name" value="PFN"/>
</dbReference>
<evidence type="ECO:0000256" key="7">
    <source>
        <dbReference type="RuleBase" id="RU003909"/>
    </source>
</evidence>
<keyword evidence="4" id="KW-0963">Cytoplasm</keyword>
<gene>
    <name evidence="9" type="primary">LOC101851309</name>
</gene>
<reference evidence="9" key="1">
    <citation type="submission" date="2025-08" db="UniProtKB">
        <authorList>
            <consortium name="RefSeq"/>
        </authorList>
    </citation>
    <scope>IDENTIFICATION</scope>
</reference>
<keyword evidence="6" id="KW-0206">Cytoskeleton</keyword>
<evidence type="ECO:0000256" key="5">
    <source>
        <dbReference type="ARBA" id="ARBA00023203"/>
    </source>
</evidence>
<evidence type="ECO:0000256" key="6">
    <source>
        <dbReference type="ARBA" id="ARBA00023212"/>
    </source>
</evidence>
<evidence type="ECO:0000256" key="1">
    <source>
        <dbReference type="ARBA" id="ARBA00004245"/>
    </source>
</evidence>
<dbReference type="SUPFAM" id="SSF55770">
    <property type="entry name" value="Profilin (actin-binding protein)"/>
    <property type="match status" value="1"/>
</dbReference>
<evidence type="ECO:0000313" key="8">
    <source>
        <dbReference type="Proteomes" id="UP000694888"/>
    </source>
</evidence>
<dbReference type="Proteomes" id="UP000694888">
    <property type="component" value="Unplaced"/>
</dbReference>
<sequence length="136" mass="14729">MSWDAYVKSLEDGSAKCTYAGIYGRQGGCWAESENKSTFNITQEQISQAVNIISTGDQSVYGNGITLGQAKFTCLKLDVDSLLLQGKSPDWNDYSLVISLTATGVIIGLNHTPEVKTQTVCTAVEGMKDYLKNVGY</sequence>
<evidence type="ECO:0000256" key="2">
    <source>
        <dbReference type="ARBA" id="ARBA00010058"/>
    </source>
</evidence>
<dbReference type="GeneID" id="101851309"/>
<dbReference type="Gene3D" id="3.30.450.30">
    <property type="entry name" value="Dynein light chain 2a, cytoplasmic"/>
    <property type="match status" value="1"/>
</dbReference>
<dbReference type="InterPro" id="IPR036140">
    <property type="entry name" value="PFN_sf"/>
</dbReference>
<dbReference type="SMART" id="SM00392">
    <property type="entry name" value="PROF"/>
    <property type="match status" value="1"/>
</dbReference>
<comment type="similarity">
    <text evidence="2 7">Belongs to the profilin family.</text>
</comment>
<dbReference type="InterPro" id="IPR005455">
    <property type="entry name" value="PFN_euk"/>
</dbReference>
<proteinExistence type="inferred from homology"/>
<dbReference type="PANTHER" id="PTHR11604">
    <property type="entry name" value="PROFILIN"/>
    <property type="match status" value="1"/>
</dbReference>
<name>A0ABM1ACQ4_APLCA</name>
<comment type="subunit">
    <text evidence="3">Occurs in many kinds of cells as a complex with monomeric actin in a 1:1 ratio.</text>
</comment>
<dbReference type="Pfam" id="PF00235">
    <property type="entry name" value="Profilin"/>
    <property type="match status" value="1"/>
</dbReference>
<keyword evidence="5 7" id="KW-0009">Actin-binding</keyword>